<dbReference type="PATRIC" id="fig|1121335.3.peg.2127"/>
<accession>L7VRV6</accession>
<reference evidence="3 4" key="1">
    <citation type="journal article" date="2013" name="Genome Announc.">
        <title>Complete genome sequence of Clostridium stercorarium subsp. stercorarium strain DSM 8532, a thermophilic degrader of plant cell wall fibers.</title>
        <authorList>
            <person name="Poehlein A."/>
            <person name="Zverlov V.V."/>
            <person name="Daniel R."/>
            <person name="Schwarz W.H."/>
            <person name="Liebl W."/>
        </authorList>
    </citation>
    <scope>NUCLEOTIDE SEQUENCE [LARGE SCALE GENOMIC DNA]</scope>
    <source>
        <strain evidence="4">ATCC 35414 / DSM 8532 / NCIMB 11754</strain>
    </source>
</reference>
<evidence type="ECO:0008006" key="5">
    <source>
        <dbReference type="Google" id="ProtNLM"/>
    </source>
</evidence>
<feature type="compositionally biased region" description="Basic and acidic residues" evidence="1">
    <location>
        <begin position="126"/>
        <end position="137"/>
    </location>
</feature>
<evidence type="ECO:0000256" key="1">
    <source>
        <dbReference type="SAM" id="MobiDB-lite"/>
    </source>
</evidence>
<sequence>MLKKAAVIFLGFIMLLTLTACPDKEQSDQQKNMEKIPNTMYKASNELEQIITLLGGPMFSGRDSIEQMKNEQLQMLLETTQKYTTGTYDKEQILPSGGTEKGEQQQKEGSKSEKQGEENAQGEEQDNTKENGKKNEEGQGEEMQQEKGNDSSSEKDKGGQEKATEQNIEKENSGEKVDSQKPESEENKSFQYEDSLFGIPQWHDDNWKMIKVLTDGMHFTWNNLQPELIKKGVSQTQIENFNKALAALSQNVSAKNIMAAQNSAFELSQVLADFYSYYKTDIPAELPRITSGVTGIHFSVKQNDWAKAQELANQLQQEFAKLKAGAEDNQNHIFQMLELSINDLCSAVYNQDSVLVIIRTNLVNSNIRELESKLSQKQE</sequence>
<dbReference type="KEGG" id="css:Cst_c21200"/>
<feature type="region of interest" description="Disordered" evidence="1">
    <location>
        <begin position="86"/>
        <end position="191"/>
    </location>
</feature>
<feature type="compositionally biased region" description="Basic and acidic residues" evidence="1">
    <location>
        <begin position="100"/>
        <end position="117"/>
    </location>
</feature>
<dbReference type="Proteomes" id="UP000011220">
    <property type="component" value="Chromosome"/>
</dbReference>
<dbReference type="RefSeq" id="WP_015359770.1">
    <property type="nucleotide sequence ID" value="NC_020134.1"/>
</dbReference>
<evidence type="ECO:0000256" key="2">
    <source>
        <dbReference type="SAM" id="SignalP"/>
    </source>
</evidence>
<proteinExistence type="predicted"/>
<feature type="signal peptide" evidence="2">
    <location>
        <begin position="1"/>
        <end position="20"/>
    </location>
</feature>
<feature type="chain" id="PRO_5039504859" description="Lipoprotein" evidence="2">
    <location>
        <begin position="21"/>
        <end position="379"/>
    </location>
</feature>
<name>L7VRV6_THES1</name>
<keyword evidence="2" id="KW-0732">Signal</keyword>
<evidence type="ECO:0000313" key="4">
    <source>
        <dbReference type="Proteomes" id="UP000011220"/>
    </source>
</evidence>
<organism evidence="3 4">
    <name type="scientific">Thermoclostridium stercorarium (strain ATCC 35414 / DSM 8532 / NCIMB 11754)</name>
    <name type="common">Clostridium stercorarium</name>
    <dbReference type="NCBI Taxonomy" id="1121335"/>
    <lineage>
        <taxon>Bacteria</taxon>
        <taxon>Bacillati</taxon>
        <taxon>Bacillota</taxon>
        <taxon>Clostridia</taxon>
        <taxon>Eubacteriales</taxon>
        <taxon>Oscillospiraceae</taxon>
        <taxon>Thermoclostridium</taxon>
    </lineage>
</organism>
<keyword evidence="4" id="KW-1185">Reference proteome</keyword>
<feature type="compositionally biased region" description="Basic and acidic residues" evidence="1">
    <location>
        <begin position="144"/>
        <end position="188"/>
    </location>
</feature>
<dbReference type="AlphaFoldDB" id="L7VRV6"/>
<dbReference type="STRING" id="1121335.Cst_c21200"/>
<protein>
    <recommendedName>
        <fullName evidence="5">Lipoprotein</fullName>
    </recommendedName>
</protein>
<evidence type="ECO:0000313" key="3">
    <source>
        <dbReference type="EMBL" id="AGC69091.1"/>
    </source>
</evidence>
<dbReference type="PROSITE" id="PS51257">
    <property type="entry name" value="PROKAR_LIPOPROTEIN"/>
    <property type="match status" value="1"/>
</dbReference>
<gene>
    <name evidence="3" type="ordered locus">Cst_c21200</name>
</gene>
<dbReference type="EMBL" id="CP004044">
    <property type="protein sequence ID" value="AGC69091.1"/>
    <property type="molecule type" value="Genomic_DNA"/>
</dbReference>